<keyword evidence="3" id="KW-1185">Reference proteome</keyword>
<sequence>MAQHRAIPTTITRRSDTFELNDLTHTLTRPHKKAPAIDDNFLDRDIAEHVMAKQTADVQFLHGEVTRLSTVSKRAEHAASEHLQFLQTVWNNLHDHAARPGHNPAGLIRVRNDIYAHIELHLAPREVLARSSMGIEPGRLVHSPVSVPGVRALAVNTVAANAGIDLRARAPTNEPVAPPFSPITPPLPPAQIPAPVPAAKSRKRKAAEAVAPREKKPRAVKKQDVNYKF</sequence>
<organism evidence="2 3">
    <name type="scientific">Heterodermia speciosa</name>
    <dbReference type="NCBI Taxonomy" id="116794"/>
    <lineage>
        <taxon>Eukaryota</taxon>
        <taxon>Fungi</taxon>
        <taxon>Dikarya</taxon>
        <taxon>Ascomycota</taxon>
        <taxon>Pezizomycotina</taxon>
        <taxon>Lecanoromycetes</taxon>
        <taxon>OSLEUM clade</taxon>
        <taxon>Lecanoromycetidae</taxon>
        <taxon>Caliciales</taxon>
        <taxon>Physciaceae</taxon>
        <taxon>Heterodermia</taxon>
    </lineage>
</organism>
<name>A0A8H3ERW9_9LECA</name>
<feature type="compositionally biased region" description="Pro residues" evidence="1">
    <location>
        <begin position="181"/>
        <end position="196"/>
    </location>
</feature>
<evidence type="ECO:0000256" key="1">
    <source>
        <dbReference type="SAM" id="MobiDB-lite"/>
    </source>
</evidence>
<dbReference type="AlphaFoldDB" id="A0A8H3ERW9"/>
<reference evidence="2" key="1">
    <citation type="submission" date="2021-03" db="EMBL/GenBank/DDBJ databases">
        <authorList>
            <person name="Tagirdzhanova G."/>
        </authorList>
    </citation>
    <scope>NUCLEOTIDE SEQUENCE</scope>
</reference>
<accession>A0A8H3ERW9</accession>
<gene>
    <name evidence="2" type="ORF">HETSPECPRED_008947</name>
</gene>
<protein>
    <submittedName>
        <fullName evidence="2">Uncharacterized protein</fullName>
    </submittedName>
</protein>
<feature type="region of interest" description="Disordered" evidence="1">
    <location>
        <begin position="181"/>
        <end position="229"/>
    </location>
</feature>
<comment type="caution">
    <text evidence="2">The sequence shown here is derived from an EMBL/GenBank/DDBJ whole genome shotgun (WGS) entry which is preliminary data.</text>
</comment>
<proteinExistence type="predicted"/>
<dbReference type="Proteomes" id="UP000664521">
    <property type="component" value="Unassembled WGS sequence"/>
</dbReference>
<evidence type="ECO:0000313" key="3">
    <source>
        <dbReference type="Proteomes" id="UP000664521"/>
    </source>
</evidence>
<evidence type="ECO:0000313" key="2">
    <source>
        <dbReference type="EMBL" id="CAF9909328.1"/>
    </source>
</evidence>
<dbReference type="EMBL" id="CAJPDS010000007">
    <property type="protein sequence ID" value="CAF9909328.1"/>
    <property type="molecule type" value="Genomic_DNA"/>
</dbReference>